<proteinExistence type="predicted"/>
<comment type="caution">
    <text evidence="2">The sequence shown here is derived from an EMBL/GenBank/DDBJ whole genome shotgun (WGS) entry which is preliminary data.</text>
</comment>
<name>A0A550C6J4_9AGAR</name>
<feature type="region of interest" description="Disordered" evidence="1">
    <location>
        <begin position="164"/>
        <end position="191"/>
    </location>
</feature>
<dbReference type="AlphaFoldDB" id="A0A550C6J4"/>
<reference evidence="2 3" key="1">
    <citation type="journal article" date="2019" name="New Phytol.">
        <title>Comparative genomics reveals unique wood-decay strategies and fruiting body development in the Schizophyllaceae.</title>
        <authorList>
            <person name="Almasi E."/>
            <person name="Sahu N."/>
            <person name="Krizsan K."/>
            <person name="Balint B."/>
            <person name="Kovacs G.M."/>
            <person name="Kiss B."/>
            <person name="Cseklye J."/>
            <person name="Drula E."/>
            <person name="Henrissat B."/>
            <person name="Nagy I."/>
            <person name="Chovatia M."/>
            <person name="Adam C."/>
            <person name="LaButti K."/>
            <person name="Lipzen A."/>
            <person name="Riley R."/>
            <person name="Grigoriev I.V."/>
            <person name="Nagy L.G."/>
        </authorList>
    </citation>
    <scope>NUCLEOTIDE SEQUENCE [LARGE SCALE GENOMIC DNA]</scope>
    <source>
        <strain evidence="2 3">NL-1724</strain>
    </source>
</reference>
<organism evidence="2 3">
    <name type="scientific">Schizophyllum amplum</name>
    <dbReference type="NCBI Taxonomy" id="97359"/>
    <lineage>
        <taxon>Eukaryota</taxon>
        <taxon>Fungi</taxon>
        <taxon>Dikarya</taxon>
        <taxon>Basidiomycota</taxon>
        <taxon>Agaricomycotina</taxon>
        <taxon>Agaricomycetes</taxon>
        <taxon>Agaricomycetidae</taxon>
        <taxon>Agaricales</taxon>
        <taxon>Schizophyllaceae</taxon>
        <taxon>Schizophyllum</taxon>
    </lineage>
</organism>
<feature type="region of interest" description="Disordered" evidence="1">
    <location>
        <begin position="22"/>
        <end position="51"/>
    </location>
</feature>
<dbReference type="Proteomes" id="UP000320762">
    <property type="component" value="Unassembled WGS sequence"/>
</dbReference>
<evidence type="ECO:0000256" key="1">
    <source>
        <dbReference type="SAM" id="MobiDB-lite"/>
    </source>
</evidence>
<dbReference type="OrthoDB" id="654211at2759"/>
<gene>
    <name evidence="2" type="ORF">BD626DRAFT_538822</name>
</gene>
<evidence type="ECO:0000313" key="2">
    <source>
        <dbReference type="EMBL" id="TRM60402.1"/>
    </source>
</evidence>
<dbReference type="EMBL" id="VDMD01000022">
    <property type="protein sequence ID" value="TRM60402.1"/>
    <property type="molecule type" value="Genomic_DNA"/>
</dbReference>
<accession>A0A550C6J4</accession>
<keyword evidence="3" id="KW-1185">Reference proteome</keyword>
<dbReference type="STRING" id="97359.A0A550C6J4"/>
<sequence length="438" mass="48059">MAWDAGGTFRCSAAAEEDTALGSAHSRCPQLTSKVAPTRNKKRKVKDAELEEPTVCAPDEALITRLEDMPEFHSDDDPVNPWPCPWHPKEGPACSFRTTQKQGLKVHFFREHTDLRINCPTPQCDYSSPDPSCIARHRKRKHGWIPNSRRGPKHLAKAHLAPAPMDKTTGTAQSAEKTTTKAARATKRARTSEYISPASEVPIFLPATVPPVASYPVMHPSISCQWADSLASKTFITPAAPTPSMSSMMFSNPVAMASADGLFPLDAFSSSGPSLPWGSNTNAAYDAYCYGLPSAQTYMHNTAVSPVQWVMPMQSQMQWSADAQMQPYSLSPAGSWASDQSFQQQMGSSPFSNASSYALPDYSIDYSYDGYQTSYYPDNAPLYDNTLLFDNVAPVARQSSLSPLYLPDAQLMMGEPLSRSGSLSWIYPVLVHSRLKLI</sequence>
<evidence type="ECO:0000313" key="3">
    <source>
        <dbReference type="Proteomes" id="UP000320762"/>
    </source>
</evidence>
<evidence type="ECO:0008006" key="4">
    <source>
        <dbReference type="Google" id="ProtNLM"/>
    </source>
</evidence>
<protein>
    <recommendedName>
        <fullName evidence="4">C2H2-type domain-containing protein</fullName>
    </recommendedName>
</protein>